<evidence type="ECO:0000256" key="8">
    <source>
        <dbReference type="ARBA" id="ARBA00022679"/>
    </source>
</evidence>
<evidence type="ECO:0000256" key="4">
    <source>
        <dbReference type="ARBA" id="ARBA00012155"/>
    </source>
</evidence>
<protein>
    <recommendedName>
        <fullName evidence="6">tRNA wybutosine-synthesizing protein 4</fullName>
        <ecNumber evidence="5">2.1.1.290</ecNumber>
        <ecNumber evidence="4">2.3.1.231</ecNumber>
    </recommendedName>
    <alternativeName>
        <fullName evidence="12">tRNA(Phe) (7-(3-amino-3-(methoxycarbonyl)propyl)wyosine(37)-N)-methoxycarbonyltransferase</fullName>
    </alternativeName>
    <alternativeName>
        <fullName evidence="11">tRNA(Phe) (7-(3-amino-3-carboxypropyl)wyosine(37)-O)-methyltransferase</fullName>
    </alternativeName>
</protein>
<dbReference type="GeneTree" id="ENSGT00940000162599"/>
<dbReference type="PANTHER" id="PTHR46529">
    <property type="entry name" value="TRNA WYBUTOSINE-SYNTHESIZING PROTEIN 4"/>
    <property type="match status" value="1"/>
</dbReference>
<dbReference type="AlphaFoldDB" id="A0A8D0H0U1"/>
<keyword evidence="16" id="KW-1185">Reference proteome</keyword>
<evidence type="ECO:0000256" key="9">
    <source>
        <dbReference type="ARBA" id="ARBA00022691"/>
    </source>
</evidence>
<evidence type="ECO:0000256" key="12">
    <source>
        <dbReference type="ARBA" id="ARBA00030847"/>
    </source>
</evidence>
<dbReference type="Gene3D" id="2.120.10.80">
    <property type="entry name" value="Kelch-type beta propeller"/>
    <property type="match status" value="1"/>
</dbReference>
<evidence type="ECO:0000256" key="5">
    <source>
        <dbReference type="ARBA" id="ARBA00012779"/>
    </source>
</evidence>
<dbReference type="GO" id="GO:0031591">
    <property type="term" value="P:wybutosine biosynthetic process"/>
    <property type="evidence" value="ECO:0007669"/>
    <property type="project" value="TreeGrafter"/>
</dbReference>
<dbReference type="EC" id="2.1.1.290" evidence="5"/>
<keyword evidence="8" id="KW-0808">Transferase</keyword>
<dbReference type="UniPathway" id="UPA00375"/>
<dbReference type="InterPro" id="IPR011043">
    <property type="entry name" value="Gal_Oxase/kelch_b-propeller"/>
</dbReference>
<dbReference type="InterPro" id="IPR007213">
    <property type="entry name" value="Ppm1/Ppm2/Tcmp"/>
</dbReference>
<evidence type="ECO:0000256" key="14">
    <source>
        <dbReference type="SAM" id="MobiDB-lite"/>
    </source>
</evidence>
<evidence type="ECO:0000256" key="6">
    <source>
        <dbReference type="ARBA" id="ARBA00018045"/>
    </source>
</evidence>
<evidence type="ECO:0000256" key="10">
    <source>
        <dbReference type="ARBA" id="ARBA00022694"/>
    </source>
</evidence>
<comment type="similarity">
    <text evidence="3">Belongs to the methyltransferase superfamily. LCMT family.</text>
</comment>
<evidence type="ECO:0000256" key="1">
    <source>
        <dbReference type="ARBA" id="ARBA00001806"/>
    </source>
</evidence>
<dbReference type="PANTHER" id="PTHR46529:SF1">
    <property type="entry name" value="TRNA WYBUTOSINE-SYNTHESIZING PROTEIN 4"/>
    <property type="match status" value="1"/>
</dbReference>
<dbReference type="GO" id="GO:0008175">
    <property type="term" value="F:tRNA methyltransferase activity"/>
    <property type="evidence" value="ECO:0007669"/>
    <property type="project" value="TreeGrafter"/>
</dbReference>
<sequence>SSPRQQQRRVRDTNESSAASKGSAAALGYTRDRFLSALLPRSSRRAPLIHRLPCPARLRRCLVPQGAGGRAGSISLVFSAQILSLGAGFDSLYFRLKELGLLGCTVVYEVDFPDVVRRKAALIEGNGELARLVGGTAGEKSVMSLAGEDYKLLGVDLSDLSRLEESLKQAGLDPEAPTLLLAEVVLTYMENSRSDALIQWAASSFSRAQFVLYEQIHPEDPFGRVMLQHFSRRNSRLHSLSCYPDCQAQRSRFLQRGWEECSVLDMNEFYSRYISADEHHRIQTLEPFDEYEEWHLKCSHYFILAASKGEELARTPVFTKLPSEEWINPAPQVAGIISASACSVDAETAGLRRYGHRSALIKPHMILTTGGFGEHDGQHRRLHELHLLIKHQGMWRAGSVHLEEPGDTWGMSWDGRLFHTMTCLSGNQALVMGGRTSPVNPALRMLQLRFAESRQISAMGRAAVVELAVLRHVENPTGPRWRHTATEVRHQGQMFLFIYGGRSAVQPVLGDWHFLHLEELSCVQIPVEGPLPVGRHSHSACSWDGGVLLAGGLGAAEQPVGSVLFLRPTERGFRWQTVETQPSLLPRYSHTAHVHDGKLLLVGGVWLHSPSVPGVTVIDLATGLCLEYQIDTVSLEWPLMLHNHSSVFLPDEKELLLVGGGGNCFSFGTHFNQRPVCLDLGSILAGH</sequence>
<keyword evidence="9" id="KW-0949">S-adenosyl-L-methionine</keyword>
<dbReference type="InterPro" id="IPR015915">
    <property type="entry name" value="Kelch-typ_b-propeller"/>
</dbReference>
<proteinExistence type="inferred from homology"/>
<dbReference type="EC" id="2.3.1.231" evidence="4"/>
<evidence type="ECO:0000256" key="11">
    <source>
        <dbReference type="ARBA" id="ARBA00029750"/>
    </source>
</evidence>
<dbReference type="Pfam" id="PF04072">
    <property type="entry name" value="LCM"/>
    <property type="match status" value="1"/>
</dbReference>
<evidence type="ECO:0000313" key="16">
    <source>
        <dbReference type="Proteomes" id="UP000694392"/>
    </source>
</evidence>
<dbReference type="Proteomes" id="UP000694392">
    <property type="component" value="Unplaced"/>
</dbReference>
<gene>
    <name evidence="15" type="primary">LCMT2</name>
</gene>
<dbReference type="Gene3D" id="3.40.50.150">
    <property type="entry name" value="Vaccinia Virus protein VP39"/>
    <property type="match status" value="1"/>
</dbReference>
<evidence type="ECO:0000256" key="7">
    <source>
        <dbReference type="ARBA" id="ARBA00022603"/>
    </source>
</evidence>
<feature type="region of interest" description="Disordered" evidence="14">
    <location>
        <begin position="1"/>
        <end position="24"/>
    </location>
</feature>
<name>A0A8D0H0U1_SPHPU</name>
<keyword evidence="7" id="KW-0489">Methyltransferase</keyword>
<evidence type="ECO:0000256" key="3">
    <source>
        <dbReference type="ARBA" id="ARBA00010703"/>
    </source>
</evidence>
<comment type="catalytic activity">
    <reaction evidence="1">
        <text>7-[(3S)-3-amino-3-carboxypropyl]wyosine(37) in tRNA(Phe) + S-adenosyl-L-methionine = 7-[(3S)-(3-amino-3-methoxycarbonyl)propyl]wyosine(37) in tRNA(Phe) + S-adenosyl-L-homocysteine</text>
        <dbReference type="Rhea" id="RHEA:36903"/>
        <dbReference type="Rhea" id="RHEA-COMP:10379"/>
        <dbReference type="Rhea" id="RHEA-COMP:11844"/>
        <dbReference type="ChEBI" id="CHEBI:57856"/>
        <dbReference type="ChEBI" id="CHEBI:59789"/>
        <dbReference type="ChEBI" id="CHEBI:73543"/>
        <dbReference type="ChEBI" id="CHEBI:74275"/>
        <dbReference type="EC" id="2.1.1.290"/>
    </reaction>
</comment>
<evidence type="ECO:0000256" key="13">
    <source>
        <dbReference type="ARBA" id="ARBA00049250"/>
    </source>
</evidence>
<dbReference type="SUPFAM" id="SSF50965">
    <property type="entry name" value="Galactose oxidase, central domain"/>
    <property type="match status" value="1"/>
</dbReference>
<evidence type="ECO:0000313" key="15">
    <source>
        <dbReference type="Ensembl" id="ENSSPUP00000014371.1"/>
    </source>
</evidence>
<dbReference type="OMA" id="FCILEQF"/>
<evidence type="ECO:0000256" key="2">
    <source>
        <dbReference type="ARBA" id="ARBA00004797"/>
    </source>
</evidence>
<dbReference type="FunFam" id="2.120.10.80:FF:000084">
    <property type="entry name" value="Leucine carboxyl methyltransferase 2"/>
    <property type="match status" value="1"/>
</dbReference>
<comment type="catalytic activity">
    <reaction evidence="13">
        <text>7-[(3S)-(3-amino-3-methoxycarbonyl)propyl]wyosine(37) in tRNA(Phe) + S-adenosyl-L-methionine + CO2 = wybutosine(37) in tRNA(Phe) + S-adenosyl-L-homocysteine + 2 H(+)</text>
        <dbReference type="Rhea" id="RHEA:37119"/>
        <dbReference type="Rhea" id="RHEA-COMP:11844"/>
        <dbReference type="Rhea" id="RHEA-COMP:11847"/>
        <dbReference type="ChEBI" id="CHEBI:15378"/>
        <dbReference type="ChEBI" id="CHEBI:16526"/>
        <dbReference type="ChEBI" id="CHEBI:57856"/>
        <dbReference type="ChEBI" id="CHEBI:59789"/>
        <dbReference type="ChEBI" id="CHEBI:73544"/>
        <dbReference type="ChEBI" id="CHEBI:74275"/>
        <dbReference type="EC" id="2.3.1.231"/>
    </reaction>
</comment>
<reference evidence="15" key="2">
    <citation type="submission" date="2025-09" db="UniProtKB">
        <authorList>
            <consortium name="Ensembl"/>
        </authorList>
    </citation>
    <scope>IDENTIFICATION</scope>
</reference>
<comment type="pathway">
    <text evidence="2">tRNA modification; wybutosine-tRNA(Phe) biosynthesis.</text>
</comment>
<reference evidence="15" key="1">
    <citation type="submission" date="2025-08" db="UniProtKB">
        <authorList>
            <consortium name="Ensembl"/>
        </authorList>
    </citation>
    <scope>IDENTIFICATION</scope>
</reference>
<dbReference type="InterPro" id="IPR029063">
    <property type="entry name" value="SAM-dependent_MTases_sf"/>
</dbReference>
<dbReference type="GO" id="GO:0030488">
    <property type="term" value="P:tRNA methylation"/>
    <property type="evidence" value="ECO:0007669"/>
    <property type="project" value="TreeGrafter"/>
</dbReference>
<keyword evidence="10" id="KW-0819">tRNA processing</keyword>
<dbReference type="SUPFAM" id="SSF53335">
    <property type="entry name" value="S-adenosyl-L-methionine-dependent methyltransferases"/>
    <property type="match status" value="1"/>
</dbReference>
<dbReference type="Ensembl" id="ENSSPUT00000015335.1">
    <property type="protein sequence ID" value="ENSSPUP00000014371.1"/>
    <property type="gene ID" value="ENSSPUG00000011050.1"/>
</dbReference>
<accession>A0A8D0H0U1</accession>
<dbReference type="Pfam" id="PF24681">
    <property type="entry name" value="Kelch_KLHDC2_KLHL20_DRC7"/>
    <property type="match status" value="1"/>
</dbReference>
<organism evidence="15 16">
    <name type="scientific">Sphenodon punctatus</name>
    <name type="common">Tuatara</name>
    <name type="synonym">Hatteria punctata</name>
    <dbReference type="NCBI Taxonomy" id="8508"/>
    <lineage>
        <taxon>Eukaryota</taxon>
        <taxon>Metazoa</taxon>
        <taxon>Chordata</taxon>
        <taxon>Craniata</taxon>
        <taxon>Vertebrata</taxon>
        <taxon>Euteleostomi</taxon>
        <taxon>Lepidosauria</taxon>
        <taxon>Sphenodontia</taxon>
        <taxon>Sphenodontidae</taxon>
        <taxon>Sphenodon</taxon>
    </lineage>
</organism>